<dbReference type="InterPro" id="IPR040442">
    <property type="entry name" value="Pyrv_kinase-like_dom_sf"/>
</dbReference>
<feature type="domain" description="Pyruvate phosphate dikinase AMP/ATP-binding" evidence="16">
    <location>
        <begin position="89"/>
        <end position="318"/>
    </location>
</feature>
<keyword evidence="6 14" id="KW-0479">Metal-binding</keyword>
<dbReference type="PROSITE" id="PS00370">
    <property type="entry name" value="PEP_ENZYMES_PHOS_SITE"/>
    <property type="match status" value="1"/>
</dbReference>
<feature type="binding site" evidence="13">
    <location>
        <position position="788"/>
    </location>
    <ligand>
        <name>substrate</name>
    </ligand>
</feature>
<evidence type="ECO:0000259" key="16">
    <source>
        <dbReference type="Pfam" id="PF01326"/>
    </source>
</evidence>
<dbReference type="Gene3D" id="3.30.470.20">
    <property type="entry name" value="ATP-grasp fold, B domain"/>
    <property type="match status" value="1"/>
</dbReference>
<name>A0A455T5I6_9CHLR</name>
<reference evidence="18" key="1">
    <citation type="submission" date="2018-12" db="EMBL/GenBank/DDBJ databases">
        <title>Novel natural products biosynthetic potential of the class Ktedonobacteria.</title>
        <authorList>
            <person name="Zheng Y."/>
            <person name="Saitou A."/>
            <person name="Wang C.M."/>
            <person name="Toyoda A."/>
            <person name="Minakuchi Y."/>
            <person name="Sekiguchi Y."/>
            <person name="Ueda K."/>
            <person name="Takano H."/>
            <person name="Sakai Y."/>
            <person name="Yokota A."/>
            <person name="Yabe S."/>
        </authorList>
    </citation>
    <scope>NUCLEOTIDE SEQUENCE</scope>
    <source>
        <strain evidence="18">A3-2</strain>
    </source>
</reference>
<dbReference type="Pfam" id="PF00391">
    <property type="entry name" value="PEP-utilizers"/>
    <property type="match status" value="1"/>
</dbReference>
<dbReference type="AlphaFoldDB" id="A0A455T5I6"/>
<dbReference type="InterPro" id="IPR015813">
    <property type="entry name" value="Pyrv/PenolPyrv_kinase-like_dom"/>
</dbReference>
<dbReference type="InterPro" id="IPR002192">
    <property type="entry name" value="PPDK_AMP/ATP-bd"/>
</dbReference>
<dbReference type="InterPro" id="IPR008279">
    <property type="entry name" value="PEP-util_enz_mobile_dom"/>
</dbReference>
<dbReference type="NCBIfam" id="NF004531">
    <property type="entry name" value="PRK05878.1"/>
    <property type="match status" value="1"/>
</dbReference>
<keyword evidence="10 14" id="KW-0460">Magnesium</keyword>
<feature type="binding site" evidence="13">
    <location>
        <position position="810"/>
    </location>
    <ligand>
        <name>substrate</name>
    </ligand>
</feature>
<keyword evidence="7" id="KW-0547">Nucleotide-binding</keyword>
<evidence type="ECO:0000256" key="14">
    <source>
        <dbReference type="PIRSR" id="PIRSR000853-3"/>
    </source>
</evidence>
<dbReference type="SUPFAM" id="SSF51621">
    <property type="entry name" value="Phosphoenolpyruvate/pyruvate domain"/>
    <property type="match status" value="1"/>
</dbReference>
<evidence type="ECO:0000256" key="1">
    <source>
        <dbReference type="ARBA" id="ARBA00001946"/>
    </source>
</evidence>
<dbReference type="Pfam" id="PF02896">
    <property type="entry name" value="PEP-utilizers_C"/>
    <property type="match status" value="1"/>
</dbReference>
<dbReference type="PANTHER" id="PTHR22931">
    <property type="entry name" value="PHOSPHOENOLPYRUVATE DIKINASE-RELATED"/>
    <property type="match status" value="1"/>
</dbReference>
<keyword evidence="5" id="KW-0808">Transferase</keyword>
<evidence type="ECO:0000256" key="10">
    <source>
        <dbReference type="ARBA" id="ARBA00022842"/>
    </source>
</evidence>
<dbReference type="EC" id="2.7.9.1" evidence="3 11"/>
<evidence type="ECO:0000256" key="8">
    <source>
        <dbReference type="ARBA" id="ARBA00022777"/>
    </source>
</evidence>
<feature type="domain" description="PEP-utilising enzyme C-terminal" evidence="17">
    <location>
        <begin position="547"/>
        <end position="923"/>
    </location>
</feature>
<dbReference type="PIRSF" id="PIRSF000853">
    <property type="entry name" value="PPDK"/>
    <property type="match status" value="1"/>
</dbReference>
<dbReference type="InterPro" id="IPR018274">
    <property type="entry name" value="PEP_util_AS"/>
</dbReference>
<dbReference type="InterPro" id="IPR023151">
    <property type="entry name" value="PEP_util_CS"/>
</dbReference>
<dbReference type="Gene3D" id="3.20.20.60">
    <property type="entry name" value="Phosphoenolpyruvate-binding domains"/>
    <property type="match status" value="1"/>
</dbReference>
<feature type="binding site" evidence="13">
    <location>
        <position position="812"/>
    </location>
    <ligand>
        <name>substrate</name>
    </ligand>
</feature>
<feature type="binding site" evidence="14">
    <location>
        <position position="812"/>
    </location>
    <ligand>
        <name>Mg(2+)</name>
        <dbReference type="ChEBI" id="CHEBI:18420"/>
    </ligand>
</feature>
<proteinExistence type="inferred from homology"/>
<keyword evidence="18" id="KW-0670">Pyruvate</keyword>
<dbReference type="Pfam" id="PF01326">
    <property type="entry name" value="PPDK_N"/>
    <property type="match status" value="3"/>
</dbReference>
<feature type="domain" description="Pyruvate phosphate dikinase AMP/ATP-binding" evidence="16">
    <location>
        <begin position="39"/>
        <end position="76"/>
    </location>
</feature>
<dbReference type="Gene3D" id="3.50.30.10">
    <property type="entry name" value="Phosphohistidine domain"/>
    <property type="match status" value="1"/>
</dbReference>
<dbReference type="GO" id="GO:0050242">
    <property type="term" value="F:pyruvate, phosphate dikinase activity"/>
    <property type="evidence" value="ECO:0007669"/>
    <property type="project" value="UniProtKB-UniRule"/>
</dbReference>
<feature type="binding site" evidence="13">
    <location>
        <position position="590"/>
    </location>
    <ligand>
        <name>substrate</name>
    </ligand>
</feature>
<dbReference type="InterPro" id="IPR036637">
    <property type="entry name" value="Phosphohistidine_dom_sf"/>
</dbReference>
<evidence type="ECO:0000313" key="18">
    <source>
        <dbReference type="EMBL" id="BBH94652.1"/>
    </source>
</evidence>
<dbReference type="SUPFAM" id="SSF56059">
    <property type="entry name" value="Glutathione synthetase ATP-binding domain-like"/>
    <property type="match status" value="1"/>
</dbReference>
<dbReference type="EMBL" id="AP019377">
    <property type="protein sequence ID" value="BBH94652.1"/>
    <property type="molecule type" value="Genomic_DNA"/>
</dbReference>
<evidence type="ECO:0000256" key="9">
    <source>
        <dbReference type="ARBA" id="ARBA00022840"/>
    </source>
</evidence>
<evidence type="ECO:0000256" key="3">
    <source>
        <dbReference type="ARBA" id="ARBA00011994"/>
    </source>
</evidence>
<dbReference type="Gene3D" id="3.30.1490.20">
    <property type="entry name" value="ATP-grasp fold, A domain"/>
    <property type="match status" value="1"/>
</dbReference>
<evidence type="ECO:0000256" key="11">
    <source>
        <dbReference type="PIRNR" id="PIRNR000853"/>
    </source>
</evidence>
<evidence type="ECO:0000256" key="7">
    <source>
        <dbReference type="ARBA" id="ARBA00022741"/>
    </source>
</evidence>
<dbReference type="InterPro" id="IPR013815">
    <property type="entry name" value="ATP_grasp_subdomain_1"/>
</dbReference>
<evidence type="ECO:0000256" key="12">
    <source>
        <dbReference type="PIRSR" id="PIRSR000853-1"/>
    </source>
</evidence>
<comment type="cofactor">
    <cofactor evidence="1 11 14">
        <name>Mg(2+)</name>
        <dbReference type="ChEBI" id="CHEBI:18420"/>
    </cofactor>
</comment>
<dbReference type="GO" id="GO:0016301">
    <property type="term" value="F:kinase activity"/>
    <property type="evidence" value="ECO:0007669"/>
    <property type="project" value="UniProtKB-UniRule"/>
</dbReference>
<sequence length="932" mass="102994">MTQAITGGQPQGTPFEEVVKQSPRKWVYLFTEGNASMRDLLGGKGAGVAEMTRAGLPVPPGFTITTEACNAYYEAGKQFPPGMWEQALAALRIVEQQTGKTFGDRHNPLLVSVRSGAKFSMPGMMDTVLNLGLNDETVQGLVEQTGDERFAYDAYRRFIQMFSKIVLDADPREFEQKLDEYKERTGAKSDAELPASALKELVAEFKQIAERQSGQPFPTDVYEQLKRAIEAVFASWNNKRAIDYRNFNKIPHNLGTAVNVQSMVFGNMGNDSGTGVAFTRNPSTGEKELYGEYLLNAQGEDVVAGIRTPSKISRLKEELPEVYEQFQEIARRLERHYRDMQDMEFTVERGRLYMLQTRSGKRSARAAVKIAVDMVEEGLISEEEAIRRSDPTQIYQLLLPRFDEEAKARAHKEGRFLARGLNASPGAAAGKAVFDADRAEELGKAGVPVVLVRPETSPDDVHGMLVSKGILTARGGATSHAAVVARGLGLPCVAGCEGIRVYEEEKLFRVVGSDVVIREGDEISIDGDTGEVFAGVIPTVEPDFEKETELQKLLSWADRIRKLGVWANADYPRDAQRAVTFGAEGIGLCRTEHMFMEQERLPIVQKMILAKTREERQAALDQLLPFQRSDFIGIFETMVNPRTGDCYPVVIRLIDPPLHEFLPNYEELLVEVTRLEATGSDPEALKEKKALLDAVAAMREMNPMLGLRGCRLGLLYPEITIMQTRAILEAALEVARKTGKKPQVKIMIPLVGHVNELREVRRQLEAVAKEITAEAGAAVEYKFGTMIELPRAALTADQIATVADFFSFGTNDLTQTTFGFSRDDAEGKFLMKYVDGLEAPGLPEKVKILPVNPFQTLDRDGVGQLVRMAAEKGRAANPQLELGICGEHGGDPSSIEFFHEVGLDYVSCSPFRVPVARLAAAQAALSKSEKDK</sequence>
<evidence type="ECO:0000259" key="17">
    <source>
        <dbReference type="Pfam" id="PF02896"/>
    </source>
</evidence>
<organism evidence="18">
    <name type="scientific">Thermogemmatispora argillosa</name>
    <dbReference type="NCBI Taxonomy" id="2045280"/>
    <lineage>
        <taxon>Bacteria</taxon>
        <taxon>Bacillati</taxon>
        <taxon>Chloroflexota</taxon>
        <taxon>Ktedonobacteria</taxon>
        <taxon>Thermogemmatisporales</taxon>
        <taxon>Thermogemmatisporaceae</taxon>
        <taxon>Thermogemmatispora</taxon>
    </lineage>
</organism>
<evidence type="ECO:0000256" key="2">
    <source>
        <dbReference type="ARBA" id="ARBA00007837"/>
    </source>
</evidence>
<feature type="active site" description="Tele-phosphohistidine intermediate" evidence="12">
    <location>
        <position position="480"/>
    </location>
</feature>
<dbReference type="PROSITE" id="PS00742">
    <property type="entry name" value="PEP_ENZYMES_2"/>
    <property type="match status" value="1"/>
</dbReference>
<accession>A0A455T5I6</accession>
<keyword evidence="8 18" id="KW-0418">Kinase</keyword>
<gene>
    <name evidence="18" type="ORF">KTA_28510</name>
</gene>
<feature type="domain" description="PEP-utilising enzyme mobile" evidence="15">
    <location>
        <begin position="448"/>
        <end position="530"/>
    </location>
</feature>
<dbReference type="NCBIfam" id="TIGR01828">
    <property type="entry name" value="pyru_phos_dikin"/>
    <property type="match status" value="1"/>
</dbReference>
<dbReference type="GO" id="GO:0046872">
    <property type="term" value="F:metal ion binding"/>
    <property type="evidence" value="ECO:0007669"/>
    <property type="project" value="UniProtKB-UniRule"/>
</dbReference>
<dbReference type="GO" id="GO:0005524">
    <property type="term" value="F:ATP binding"/>
    <property type="evidence" value="ECO:0007669"/>
    <property type="project" value="UniProtKB-UniRule"/>
</dbReference>
<dbReference type="InterPro" id="IPR000121">
    <property type="entry name" value="PEP_util_C"/>
</dbReference>
<feature type="binding site" evidence="13">
    <location>
        <position position="652"/>
    </location>
    <ligand>
        <name>substrate</name>
    </ligand>
</feature>
<comment type="catalytic activity">
    <reaction evidence="11">
        <text>pyruvate + phosphate + ATP = phosphoenolpyruvate + AMP + diphosphate + H(+)</text>
        <dbReference type="Rhea" id="RHEA:10756"/>
        <dbReference type="ChEBI" id="CHEBI:15361"/>
        <dbReference type="ChEBI" id="CHEBI:15378"/>
        <dbReference type="ChEBI" id="CHEBI:30616"/>
        <dbReference type="ChEBI" id="CHEBI:33019"/>
        <dbReference type="ChEBI" id="CHEBI:43474"/>
        <dbReference type="ChEBI" id="CHEBI:58702"/>
        <dbReference type="ChEBI" id="CHEBI:456215"/>
        <dbReference type="EC" id="2.7.9.1"/>
    </reaction>
</comment>
<evidence type="ECO:0000256" key="13">
    <source>
        <dbReference type="PIRSR" id="PIRSR000853-2"/>
    </source>
</evidence>
<evidence type="ECO:0000256" key="6">
    <source>
        <dbReference type="ARBA" id="ARBA00022723"/>
    </source>
</evidence>
<feature type="domain" description="Pyruvate phosphate dikinase AMP/ATP-binding" evidence="16">
    <location>
        <begin position="324"/>
        <end position="377"/>
    </location>
</feature>
<dbReference type="Gene3D" id="1.10.189.10">
    <property type="entry name" value="Pyruvate Phosphate Dikinase, domain 2"/>
    <property type="match status" value="1"/>
</dbReference>
<keyword evidence="9" id="KW-0067">ATP-binding</keyword>
<dbReference type="InterPro" id="IPR010121">
    <property type="entry name" value="Pyruvate_phosphate_dikinase"/>
</dbReference>
<feature type="binding site" evidence="13">
    <location>
        <position position="811"/>
    </location>
    <ligand>
        <name>substrate</name>
    </ligand>
</feature>
<feature type="active site" description="Proton donor" evidence="12">
    <location>
        <position position="885"/>
    </location>
</feature>
<dbReference type="PANTHER" id="PTHR22931:SF9">
    <property type="entry name" value="PYRUVATE, PHOSPHATE DIKINASE 1, CHLOROPLASTIC"/>
    <property type="match status" value="1"/>
</dbReference>
<comment type="similarity">
    <text evidence="2 11">Belongs to the PEP-utilizing enzyme family.</text>
</comment>
<evidence type="ECO:0000256" key="5">
    <source>
        <dbReference type="ARBA" id="ARBA00022679"/>
    </source>
</evidence>
<evidence type="ECO:0000256" key="4">
    <source>
        <dbReference type="ARBA" id="ARBA00020138"/>
    </source>
</evidence>
<dbReference type="SUPFAM" id="SSF52009">
    <property type="entry name" value="Phosphohistidine domain"/>
    <property type="match status" value="1"/>
</dbReference>
<feature type="binding site" evidence="13">
    <location>
        <position position="809"/>
    </location>
    <ligand>
        <name>substrate</name>
    </ligand>
</feature>
<evidence type="ECO:0000259" key="15">
    <source>
        <dbReference type="Pfam" id="PF00391"/>
    </source>
</evidence>
<feature type="binding site" evidence="14">
    <location>
        <position position="788"/>
    </location>
    <ligand>
        <name>Mg(2+)</name>
        <dbReference type="ChEBI" id="CHEBI:18420"/>
    </ligand>
</feature>
<dbReference type="Gene3D" id="1.20.80.30">
    <property type="match status" value="1"/>
</dbReference>
<protein>
    <recommendedName>
        <fullName evidence="4 11">Pyruvate, phosphate dikinase</fullName>
        <ecNumber evidence="3 11">2.7.9.1</ecNumber>
    </recommendedName>
</protein>